<accession>A0A4U5M1P1</accession>
<gene>
    <name evidence="2" type="ORF">L596_026544</name>
</gene>
<reference evidence="2 3" key="2">
    <citation type="journal article" date="2019" name="G3 (Bethesda)">
        <title>Hybrid Assembly of the Genome of the Entomopathogenic Nematode Steinernema carpocapsae Identifies the X-Chromosome.</title>
        <authorList>
            <person name="Serra L."/>
            <person name="Macchietto M."/>
            <person name="Macias-Munoz A."/>
            <person name="McGill C.J."/>
            <person name="Rodriguez I.M."/>
            <person name="Rodriguez B."/>
            <person name="Murad R."/>
            <person name="Mortazavi A."/>
        </authorList>
    </citation>
    <scope>NUCLEOTIDE SEQUENCE [LARGE SCALE GENOMIC DNA]</scope>
    <source>
        <strain evidence="2 3">ALL</strain>
    </source>
</reference>
<dbReference type="EMBL" id="AZBU02000010">
    <property type="protein sequence ID" value="TKR62614.1"/>
    <property type="molecule type" value="Genomic_DNA"/>
</dbReference>
<organism evidence="2 3">
    <name type="scientific">Steinernema carpocapsae</name>
    <name type="common">Entomopathogenic nematode</name>
    <dbReference type="NCBI Taxonomy" id="34508"/>
    <lineage>
        <taxon>Eukaryota</taxon>
        <taxon>Metazoa</taxon>
        <taxon>Ecdysozoa</taxon>
        <taxon>Nematoda</taxon>
        <taxon>Chromadorea</taxon>
        <taxon>Rhabditida</taxon>
        <taxon>Tylenchina</taxon>
        <taxon>Panagrolaimomorpha</taxon>
        <taxon>Strongyloidoidea</taxon>
        <taxon>Steinernematidae</taxon>
        <taxon>Steinernema</taxon>
    </lineage>
</organism>
<feature type="transmembrane region" description="Helical" evidence="1">
    <location>
        <begin position="12"/>
        <end position="31"/>
    </location>
</feature>
<comment type="caution">
    <text evidence="2">The sequence shown here is derived from an EMBL/GenBank/DDBJ whole genome shotgun (WGS) entry which is preliminary data.</text>
</comment>
<reference evidence="2 3" key="1">
    <citation type="journal article" date="2015" name="Genome Biol.">
        <title>Comparative genomics of Steinernema reveals deeply conserved gene regulatory networks.</title>
        <authorList>
            <person name="Dillman A.R."/>
            <person name="Macchietto M."/>
            <person name="Porter C.F."/>
            <person name="Rogers A."/>
            <person name="Williams B."/>
            <person name="Antoshechkin I."/>
            <person name="Lee M.M."/>
            <person name="Goodwin Z."/>
            <person name="Lu X."/>
            <person name="Lewis E.E."/>
            <person name="Goodrich-Blair H."/>
            <person name="Stock S.P."/>
            <person name="Adams B.J."/>
            <person name="Sternberg P.W."/>
            <person name="Mortazavi A."/>
        </authorList>
    </citation>
    <scope>NUCLEOTIDE SEQUENCE [LARGE SCALE GENOMIC DNA]</scope>
    <source>
        <strain evidence="2 3">ALL</strain>
    </source>
</reference>
<evidence type="ECO:0000313" key="3">
    <source>
        <dbReference type="Proteomes" id="UP000298663"/>
    </source>
</evidence>
<keyword evidence="3" id="KW-1185">Reference proteome</keyword>
<sequence>MRGLQNGVVPSSTLGSIFANSLLLLWFLLLVSCDQLCTCLVFVAGLAASLGSAPVDCPKALACRCTALWALSITRPRAFYRRGRARKAEDTHRFEQ</sequence>
<keyword evidence="1" id="KW-0812">Transmembrane</keyword>
<proteinExistence type="predicted"/>
<dbReference type="AlphaFoldDB" id="A0A4U5M1P1"/>
<keyword evidence="1" id="KW-0472">Membrane</keyword>
<evidence type="ECO:0000313" key="2">
    <source>
        <dbReference type="EMBL" id="TKR62614.1"/>
    </source>
</evidence>
<protein>
    <submittedName>
        <fullName evidence="2">Uncharacterized protein</fullName>
    </submittedName>
</protein>
<dbReference type="PROSITE" id="PS51257">
    <property type="entry name" value="PROKAR_LIPOPROTEIN"/>
    <property type="match status" value="1"/>
</dbReference>
<keyword evidence="1" id="KW-1133">Transmembrane helix</keyword>
<name>A0A4U5M1P1_STECR</name>
<evidence type="ECO:0000256" key="1">
    <source>
        <dbReference type="SAM" id="Phobius"/>
    </source>
</evidence>
<dbReference type="Proteomes" id="UP000298663">
    <property type="component" value="Unassembled WGS sequence"/>
</dbReference>